<dbReference type="RefSeq" id="WP_319689899.1">
    <property type="nucleotide sequence ID" value="NZ_JARAWN010000021.1"/>
</dbReference>
<dbReference type="AlphaFoldDB" id="A0AAJ2PLG4"/>
<dbReference type="InterPro" id="IPR041399">
    <property type="entry name" value="Catalase_large_C"/>
</dbReference>
<evidence type="ECO:0000313" key="2">
    <source>
        <dbReference type="EMBL" id="MDX3129369.1"/>
    </source>
</evidence>
<dbReference type="InterPro" id="IPR029062">
    <property type="entry name" value="Class_I_gatase-like"/>
</dbReference>
<evidence type="ECO:0000313" key="3">
    <source>
        <dbReference type="Proteomes" id="UP001273589"/>
    </source>
</evidence>
<comment type="caution">
    <text evidence="2">The sequence shown here is derived from an EMBL/GenBank/DDBJ whole genome shotgun (WGS) entry which is preliminary data.</text>
</comment>
<dbReference type="Gene3D" id="3.40.50.880">
    <property type="match status" value="1"/>
</dbReference>
<dbReference type="Pfam" id="PF18011">
    <property type="entry name" value="Catalase_C"/>
    <property type="match status" value="1"/>
</dbReference>
<gene>
    <name evidence="2" type="ORF">PV367_06015</name>
</gene>
<evidence type="ECO:0000259" key="1">
    <source>
        <dbReference type="Pfam" id="PF18011"/>
    </source>
</evidence>
<reference evidence="2" key="1">
    <citation type="journal article" date="2023" name="Microb. Genom.">
        <title>Mesoterricola silvestris gen. nov., sp. nov., Mesoterricola sediminis sp. nov., Geothrix oryzae sp. nov., Geothrix edaphica sp. nov., Geothrix rubra sp. nov., and Geothrix limicola sp. nov., six novel members of Acidobacteriota isolated from soils.</title>
        <authorList>
            <person name="Weisberg A.J."/>
            <person name="Pearce E."/>
            <person name="Kramer C.G."/>
            <person name="Chang J.H."/>
            <person name="Clarke C.R."/>
        </authorList>
    </citation>
    <scope>NUCLEOTIDE SEQUENCE</scope>
    <source>
        <strain evidence="2">ND06-05F</strain>
    </source>
</reference>
<feature type="domain" description="Large catalase C-terminal" evidence="1">
    <location>
        <begin position="3"/>
        <end position="77"/>
    </location>
</feature>
<protein>
    <recommendedName>
        <fullName evidence="1">Large catalase C-terminal domain-containing protein</fullName>
    </recommendedName>
</protein>
<dbReference type="Proteomes" id="UP001273589">
    <property type="component" value="Unassembled WGS sequence"/>
</dbReference>
<organism evidence="2 3">
    <name type="scientific">Streptomyces europaeiscabiei</name>
    <dbReference type="NCBI Taxonomy" id="146819"/>
    <lineage>
        <taxon>Bacteria</taxon>
        <taxon>Bacillati</taxon>
        <taxon>Actinomycetota</taxon>
        <taxon>Actinomycetes</taxon>
        <taxon>Kitasatosporales</taxon>
        <taxon>Streptomycetaceae</taxon>
        <taxon>Streptomyces</taxon>
    </lineage>
</organism>
<proteinExistence type="predicted"/>
<sequence>MCFVRDACRHGKPIGALGSDVSSVAGLHAEGVRLSFQLRRVETDRGVVTDTARRGAGEDRTGKFVAATAVHRHRDRPPTRR</sequence>
<accession>A0AAJ2PLG4</accession>
<name>A0AAJ2PLG4_9ACTN</name>
<dbReference type="EMBL" id="JARAWN010000021">
    <property type="protein sequence ID" value="MDX3129369.1"/>
    <property type="molecule type" value="Genomic_DNA"/>
</dbReference>